<evidence type="ECO:0000313" key="1">
    <source>
        <dbReference type="EMBL" id="THV51442.1"/>
    </source>
</evidence>
<dbReference type="EMBL" id="PQXL01000110">
    <property type="protein sequence ID" value="THV51442.1"/>
    <property type="molecule type" value="Genomic_DNA"/>
</dbReference>
<name>A0A4S8R436_9HELO</name>
<proteinExistence type="predicted"/>
<gene>
    <name evidence="1" type="ORF">BGAL_0110g00010</name>
</gene>
<dbReference type="OrthoDB" id="4873601at2759"/>
<accession>A0A4S8R436</accession>
<organism evidence="1 2">
    <name type="scientific">Botrytis galanthina</name>
    <dbReference type="NCBI Taxonomy" id="278940"/>
    <lineage>
        <taxon>Eukaryota</taxon>
        <taxon>Fungi</taxon>
        <taxon>Dikarya</taxon>
        <taxon>Ascomycota</taxon>
        <taxon>Pezizomycotina</taxon>
        <taxon>Leotiomycetes</taxon>
        <taxon>Helotiales</taxon>
        <taxon>Sclerotiniaceae</taxon>
        <taxon>Botrytis</taxon>
    </lineage>
</organism>
<evidence type="ECO:0000313" key="2">
    <source>
        <dbReference type="Proteomes" id="UP000308671"/>
    </source>
</evidence>
<comment type="caution">
    <text evidence="1">The sequence shown here is derived from an EMBL/GenBank/DDBJ whole genome shotgun (WGS) entry which is preliminary data.</text>
</comment>
<keyword evidence="2" id="KW-1185">Reference proteome</keyword>
<protein>
    <submittedName>
        <fullName evidence="1">Uncharacterized protein</fullName>
    </submittedName>
</protein>
<dbReference type="AlphaFoldDB" id="A0A4S8R436"/>
<sequence>MTWRIPSPKAQFRQANVTALPTTFTMKFIYLGLLLSATTAYACGDNAYRCKNPNKTTAEEWKATHDICNNLKEDDCYCSHWAEYYCDPYGGNIQKFKDQCEAKGSDWYWNEC</sequence>
<reference evidence="1 2" key="1">
    <citation type="submission" date="2017-12" db="EMBL/GenBank/DDBJ databases">
        <title>Comparative genomics of Botrytis spp.</title>
        <authorList>
            <person name="Valero-Jimenez C.A."/>
            <person name="Tapia P."/>
            <person name="Veloso J."/>
            <person name="Silva-Moreno E."/>
            <person name="Staats M."/>
            <person name="Valdes J.H."/>
            <person name="Van Kan J.A.L."/>
        </authorList>
    </citation>
    <scope>NUCLEOTIDE SEQUENCE [LARGE SCALE GENOMIC DNA]</scope>
    <source>
        <strain evidence="1 2">MUCL435</strain>
    </source>
</reference>
<dbReference type="Proteomes" id="UP000308671">
    <property type="component" value="Unassembled WGS sequence"/>
</dbReference>